<keyword evidence="3" id="KW-1185">Reference proteome</keyword>
<evidence type="ECO:0000313" key="2">
    <source>
        <dbReference type="EMBL" id="MYM68835.1"/>
    </source>
</evidence>
<dbReference type="Proteomes" id="UP000450012">
    <property type="component" value="Unassembled WGS sequence"/>
</dbReference>
<dbReference type="Pfam" id="PF01370">
    <property type="entry name" value="Epimerase"/>
    <property type="match status" value="1"/>
</dbReference>
<evidence type="ECO:0000259" key="1">
    <source>
        <dbReference type="Pfam" id="PF01370"/>
    </source>
</evidence>
<sequence length="228" mass="25514">MIIGNGLLARAYAPYFSDNAGVIVFASGVSNSRETDPEEFARERRMLEKALAQDKHLVYFSTCSIADPDQANAPYVLHKQAQEKLIAERSSRYAIFRLPQVVGRIDNPHTLTNYLYQTISSGDVFHVWTKARRNLIDVDDVAAIGARLLARGDADNRVTNIACPYSVAILDLVRIFESVMDRRAYFDLIESGGSYDIDVELAMAAAADVGIVIDDHYINELIRKYYAD</sequence>
<dbReference type="RefSeq" id="WP_161015364.1">
    <property type="nucleotide sequence ID" value="NZ_WWCK01000005.1"/>
</dbReference>
<dbReference type="SUPFAM" id="SSF51735">
    <property type="entry name" value="NAD(P)-binding Rossmann-fold domains"/>
    <property type="match status" value="1"/>
</dbReference>
<proteinExistence type="predicted"/>
<accession>A0A7X4GSF0</accession>
<evidence type="ECO:0000313" key="3">
    <source>
        <dbReference type="Proteomes" id="UP000450012"/>
    </source>
</evidence>
<dbReference type="InterPro" id="IPR036291">
    <property type="entry name" value="NAD(P)-bd_dom_sf"/>
</dbReference>
<organism evidence="2 3">
    <name type="scientific">Duganella rivi</name>
    <dbReference type="NCBI Taxonomy" id="2666083"/>
    <lineage>
        <taxon>Bacteria</taxon>
        <taxon>Pseudomonadati</taxon>
        <taxon>Pseudomonadota</taxon>
        <taxon>Betaproteobacteria</taxon>
        <taxon>Burkholderiales</taxon>
        <taxon>Oxalobacteraceae</taxon>
        <taxon>Telluria group</taxon>
        <taxon>Duganella</taxon>
    </lineage>
</organism>
<dbReference type="EMBL" id="WWCK01000005">
    <property type="protein sequence ID" value="MYM68835.1"/>
    <property type="molecule type" value="Genomic_DNA"/>
</dbReference>
<feature type="domain" description="NAD-dependent epimerase/dehydratase" evidence="1">
    <location>
        <begin position="22"/>
        <end position="162"/>
    </location>
</feature>
<reference evidence="2 3" key="1">
    <citation type="submission" date="2019-12" db="EMBL/GenBank/DDBJ databases">
        <title>Novel species isolated from a subtropical stream in China.</title>
        <authorList>
            <person name="Lu H."/>
        </authorList>
    </citation>
    <scope>NUCLEOTIDE SEQUENCE [LARGE SCALE GENOMIC DNA]</scope>
    <source>
        <strain evidence="2 3">FT55W</strain>
    </source>
</reference>
<dbReference type="InterPro" id="IPR001509">
    <property type="entry name" value="Epimerase_deHydtase"/>
</dbReference>
<gene>
    <name evidence="2" type="ORF">GTP45_18625</name>
</gene>
<protein>
    <submittedName>
        <fullName evidence="2">NAD-dependent epimerase/dehydratase family protein</fullName>
    </submittedName>
</protein>
<dbReference type="Gene3D" id="3.40.50.720">
    <property type="entry name" value="NAD(P)-binding Rossmann-like Domain"/>
    <property type="match status" value="1"/>
</dbReference>
<dbReference type="AlphaFoldDB" id="A0A7X4GSF0"/>
<name>A0A7X4GSF0_9BURK</name>
<comment type="caution">
    <text evidence="2">The sequence shown here is derived from an EMBL/GenBank/DDBJ whole genome shotgun (WGS) entry which is preliminary data.</text>
</comment>